<gene>
    <name evidence="2" type="ORF">CSHISOI_11790</name>
</gene>
<comment type="caution">
    <text evidence="2">The sequence shown here is derived from an EMBL/GenBank/DDBJ whole genome shotgun (WGS) entry which is preliminary data.</text>
</comment>
<sequence length="135" mass="14254">MGKLGPGLSTMYVARRPTTPLGWGRSGPPPLVLLLLLLLLGSAIWGCDDQTSMTVSTKLPSRYSPLPPASLASLFGGPCDNYKQSKAKQGKAKPRCSSIAIACAWLSDATEIQLANSVSSFHSCKFVIPLLSPPP</sequence>
<keyword evidence="1" id="KW-0732">Signal</keyword>
<dbReference type="AlphaFoldDB" id="A0A5Q4BAA2"/>
<evidence type="ECO:0000313" key="2">
    <source>
        <dbReference type="EMBL" id="TQN63624.1"/>
    </source>
</evidence>
<evidence type="ECO:0000256" key="1">
    <source>
        <dbReference type="SAM" id="SignalP"/>
    </source>
</evidence>
<proteinExistence type="predicted"/>
<reference evidence="2 3" key="1">
    <citation type="journal article" date="2019" name="Sci. Rep.">
        <title>Colletotrichum shisoi sp. nov., an anthracnose pathogen of Perilla frutescens in Japan: molecular phylogenetic, morphological and genomic evidence.</title>
        <authorList>
            <person name="Gan P."/>
            <person name="Tsushima A."/>
            <person name="Hiroyama R."/>
            <person name="Narusaka M."/>
            <person name="Takano Y."/>
            <person name="Narusaka Y."/>
            <person name="Kawaradani M."/>
            <person name="Damm U."/>
            <person name="Shirasu K."/>
        </authorList>
    </citation>
    <scope>NUCLEOTIDE SEQUENCE [LARGE SCALE GENOMIC DNA]</scope>
    <source>
        <strain evidence="2 3">PG-2018a</strain>
    </source>
</reference>
<feature type="non-terminal residue" evidence="2">
    <location>
        <position position="135"/>
    </location>
</feature>
<keyword evidence="3" id="KW-1185">Reference proteome</keyword>
<evidence type="ECO:0000313" key="3">
    <source>
        <dbReference type="Proteomes" id="UP000326340"/>
    </source>
</evidence>
<protein>
    <submittedName>
        <fullName evidence="2">Uncharacterized protein</fullName>
    </submittedName>
</protein>
<accession>A0A5Q4BAA2</accession>
<name>A0A5Q4BAA2_9PEZI</name>
<dbReference type="Proteomes" id="UP000326340">
    <property type="component" value="Unassembled WGS sequence"/>
</dbReference>
<feature type="chain" id="PRO_5025010447" evidence="1">
    <location>
        <begin position="47"/>
        <end position="135"/>
    </location>
</feature>
<feature type="signal peptide" evidence="1">
    <location>
        <begin position="1"/>
        <end position="46"/>
    </location>
</feature>
<organism evidence="2 3">
    <name type="scientific">Colletotrichum shisoi</name>
    <dbReference type="NCBI Taxonomy" id="2078593"/>
    <lineage>
        <taxon>Eukaryota</taxon>
        <taxon>Fungi</taxon>
        <taxon>Dikarya</taxon>
        <taxon>Ascomycota</taxon>
        <taxon>Pezizomycotina</taxon>
        <taxon>Sordariomycetes</taxon>
        <taxon>Hypocreomycetidae</taxon>
        <taxon>Glomerellales</taxon>
        <taxon>Glomerellaceae</taxon>
        <taxon>Colletotrichum</taxon>
        <taxon>Colletotrichum destructivum species complex</taxon>
    </lineage>
</organism>
<dbReference type="EMBL" id="PUHP01005629">
    <property type="protein sequence ID" value="TQN63624.1"/>
    <property type="molecule type" value="Genomic_DNA"/>
</dbReference>